<name>A0A1I3U509_9ACTN</name>
<evidence type="ECO:0000313" key="2">
    <source>
        <dbReference type="Proteomes" id="UP000198928"/>
    </source>
</evidence>
<gene>
    <name evidence="1" type="ORF">SAMN05192584_101282</name>
</gene>
<evidence type="ECO:0000313" key="1">
    <source>
        <dbReference type="EMBL" id="SFJ77833.1"/>
    </source>
</evidence>
<keyword evidence="2" id="KW-1185">Reference proteome</keyword>
<dbReference type="EMBL" id="FOSG01000001">
    <property type="protein sequence ID" value="SFJ77833.1"/>
    <property type="molecule type" value="Genomic_DNA"/>
</dbReference>
<protein>
    <submittedName>
        <fullName evidence="1">Uncharacterized protein</fullName>
    </submittedName>
</protein>
<sequence length="144" mass="15683">MTAPADQATHSAPLVRAGVWCEAVSTYSGMPGTATRRDGYAAPGPEAAIRWIRAGTRTVARVLGPHQAGYVLDHWVDGPGSARACARLRRGEPCSLTLYPGIQHLTWQARPVRFLRLAEVNGRPPCGRRHRPRLLLTGKDGRAR</sequence>
<proteinExistence type="predicted"/>
<dbReference type="Proteomes" id="UP000198928">
    <property type="component" value="Unassembled WGS sequence"/>
</dbReference>
<organism evidence="1 2">
    <name type="scientific">Streptomyces pini</name>
    <dbReference type="NCBI Taxonomy" id="1520580"/>
    <lineage>
        <taxon>Bacteria</taxon>
        <taxon>Bacillati</taxon>
        <taxon>Actinomycetota</taxon>
        <taxon>Actinomycetes</taxon>
        <taxon>Kitasatosporales</taxon>
        <taxon>Streptomycetaceae</taxon>
        <taxon>Streptomyces</taxon>
    </lineage>
</organism>
<accession>A0A1I3U509</accession>
<dbReference type="OrthoDB" id="4304717at2"/>
<reference evidence="2" key="1">
    <citation type="submission" date="2016-10" db="EMBL/GenBank/DDBJ databases">
        <authorList>
            <person name="Varghese N."/>
            <person name="Submissions S."/>
        </authorList>
    </citation>
    <scope>NUCLEOTIDE SEQUENCE [LARGE SCALE GENOMIC DNA]</scope>
    <source>
        <strain evidence="2">PL19</strain>
    </source>
</reference>
<dbReference type="RefSeq" id="WP_093846857.1">
    <property type="nucleotide sequence ID" value="NZ_FOSG01000001.1"/>
</dbReference>
<dbReference type="AlphaFoldDB" id="A0A1I3U509"/>